<keyword evidence="2" id="KW-0175">Coiled coil</keyword>
<dbReference type="Proteomes" id="UP000005744">
    <property type="component" value="Unassembled WGS sequence"/>
</dbReference>
<dbReference type="CDD" id="cd07185">
    <property type="entry name" value="OmpA_C-like"/>
    <property type="match status" value="1"/>
</dbReference>
<proteinExistence type="predicted"/>
<dbReference type="AlphaFoldDB" id="I3CJ96"/>
<sequence length="310" mass="35384">MSRIASPAPPPADAEDSYLASLSDLMVGLLFIFIIILMAFALNYRQAESVSTAETVKQQTEKQRLMVETQAQQRERQRLEQETDKLREEQQRLSQETARLVVEKQQLESIVERLTDNDAVRRTLLRDIERDLQNRGVRVFIDEKNGILRLPEELLFASAQANFRPEGEHAIQQLANVLAEILPCYSQTSRVIQPRCKQQSESRLEAVFIEGHTDNKPINTPLFKDNWALANARAINTYQALIANAPLLDTLQNGQTQALLSVSAYEARRPVADQTTEEGRRQNRRIDLRFLMASPPPELIERAAQRLNNK</sequence>
<accession>I3CJ96</accession>
<name>I3CJ96_9GAMM</name>
<evidence type="ECO:0000313" key="5">
    <source>
        <dbReference type="EMBL" id="EIJ43689.1"/>
    </source>
</evidence>
<evidence type="ECO:0000256" key="3">
    <source>
        <dbReference type="SAM" id="Phobius"/>
    </source>
</evidence>
<feature type="transmembrane region" description="Helical" evidence="3">
    <location>
        <begin position="25"/>
        <end position="44"/>
    </location>
</feature>
<keyword evidence="5" id="KW-0969">Cilium</keyword>
<keyword evidence="5" id="KW-0282">Flagellum</keyword>
<keyword evidence="5" id="KW-0966">Cell projection</keyword>
<dbReference type="eggNOG" id="COG1360">
    <property type="taxonomic scope" value="Bacteria"/>
</dbReference>
<gene>
    <name evidence="5" type="ORF">BegalDRAFT_2856</name>
</gene>
<evidence type="ECO:0000256" key="1">
    <source>
        <dbReference type="PROSITE-ProRule" id="PRU00473"/>
    </source>
</evidence>
<feature type="coiled-coil region" evidence="2">
    <location>
        <begin position="62"/>
        <end position="106"/>
    </location>
</feature>
<dbReference type="PROSITE" id="PS51123">
    <property type="entry name" value="OMPA_2"/>
    <property type="match status" value="1"/>
</dbReference>
<keyword evidence="1 3" id="KW-0472">Membrane</keyword>
<feature type="domain" description="OmpA-like" evidence="4">
    <location>
        <begin position="143"/>
        <end position="294"/>
    </location>
</feature>
<dbReference type="PANTHER" id="PTHR30329:SF20">
    <property type="entry name" value="EXPORTED PROTEIN"/>
    <property type="match status" value="1"/>
</dbReference>
<dbReference type="STRING" id="395493.BegalDRAFT_2856"/>
<evidence type="ECO:0000256" key="2">
    <source>
        <dbReference type="SAM" id="Coils"/>
    </source>
</evidence>
<dbReference type="PANTHER" id="PTHR30329">
    <property type="entry name" value="STATOR ELEMENT OF FLAGELLAR MOTOR COMPLEX"/>
    <property type="match status" value="1"/>
</dbReference>
<organism evidence="5 6">
    <name type="scientific">Beggiatoa alba B18LD</name>
    <dbReference type="NCBI Taxonomy" id="395493"/>
    <lineage>
        <taxon>Bacteria</taxon>
        <taxon>Pseudomonadati</taxon>
        <taxon>Pseudomonadota</taxon>
        <taxon>Gammaproteobacteria</taxon>
        <taxon>Thiotrichales</taxon>
        <taxon>Thiotrichaceae</taxon>
        <taxon>Beggiatoa</taxon>
    </lineage>
</organism>
<keyword evidence="6" id="KW-1185">Reference proteome</keyword>
<evidence type="ECO:0000313" key="6">
    <source>
        <dbReference type="Proteomes" id="UP000005744"/>
    </source>
</evidence>
<dbReference type="SUPFAM" id="SSF103088">
    <property type="entry name" value="OmpA-like"/>
    <property type="match status" value="1"/>
</dbReference>
<dbReference type="HOGENOM" id="CLU_016890_2_1_6"/>
<dbReference type="RefSeq" id="WP_002691079.1">
    <property type="nucleotide sequence ID" value="NZ_JH600070.1"/>
</dbReference>
<keyword evidence="3" id="KW-0812">Transmembrane</keyword>
<dbReference type="Gene3D" id="3.30.1330.60">
    <property type="entry name" value="OmpA-like domain"/>
    <property type="match status" value="1"/>
</dbReference>
<dbReference type="Pfam" id="PF00691">
    <property type="entry name" value="OmpA"/>
    <property type="match status" value="1"/>
</dbReference>
<dbReference type="InterPro" id="IPR036737">
    <property type="entry name" value="OmpA-like_sf"/>
</dbReference>
<dbReference type="InterPro" id="IPR050330">
    <property type="entry name" value="Bact_OuterMem_StrucFunc"/>
</dbReference>
<dbReference type="GO" id="GO:0016020">
    <property type="term" value="C:membrane"/>
    <property type="evidence" value="ECO:0007669"/>
    <property type="project" value="UniProtKB-UniRule"/>
</dbReference>
<dbReference type="OrthoDB" id="9815217at2"/>
<reference evidence="5 6" key="1">
    <citation type="submission" date="2011-11" db="EMBL/GenBank/DDBJ databases">
        <title>Improved High-Quality Draft sequence of Beggiatoa alba B18lD.</title>
        <authorList>
            <consortium name="US DOE Joint Genome Institute"/>
            <person name="Lucas S."/>
            <person name="Han J."/>
            <person name="Lapidus A."/>
            <person name="Cheng J.-F."/>
            <person name="Goodwin L."/>
            <person name="Pitluck S."/>
            <person name="Peters L."/>
            <person name="Mikhailova N."/>
            <person name="Held B."/>
            <person name="Detter J.C."/>
            <person name="Han C."/>
            <person name="Tapia R."/>
            <person name="Land M."/>
            <person name="Hauser L."/>
            <person name="Kyrpides N."/>
            <person name="Ivanova N."/>
            <person name="Pagani I."/>
            <person name="Samuel K."/>
            <person name="Teske A."/>
            <person name="Mueller J."/>
            <person name="Woyke T."/>
        </authorList>
    </citation>
    <scope>NUCLEOTIDE SEQUENCE [LARGE SCALE GENOMIC DNA]</scope>
    <source>
        <strain evidence="5 6">B18LD</strain>
    </source>
</reference>
<dbReference type="InterPro" id="IPR006665">
    <property type="entry name" value="OmpA-like"/>
</dbReference>
<evidence type="ECO:0000259" key="4">
    <source>
        <dbReference type="PROSITE" id="PS51123"/>
    </source>
</evidence>
<keyword evidence="3" id="KW-1133">Transmembrane helix</keyword>
<protein>
    <submittedName>
        <fullName evidence="5">Flagellar motor protein</fullName>
    </submittedName>
</protein>
<dbReference type="EMBL" id="JH600070">
    <property type="protein sequence ID" value="EIJ43689.1"/>
    <property type="molecule type" value="Genomic_DNA"/>
</dbReference>